<dbReference type="EMBL" id="JADOGI010000018">
    <property type="protein sequence ID" value="MBF8185820.1"/>
    <property type="molecule type" value="Genomic_DNA"/>
</dbReference>
<sequence length="56" mass="6371">MIARRSPLVNRRLRAHPPQQRLILTGKWQLTDLDEEIELTPGPEITFLKLVPVVGG</sequence>
<comment type="caution">
    <text evidence="1">The sequence shown here is derived from an EMBL/GenBank/DDBJ whole genome shotgun (WGS) entry which is preliminary data.</text>
</comment>
<protein>
    <submittedName>
        <fullName evidence="1">Uncharacterized protein</fullName>
    </submittedName>
</protein>
<proteinExistence type="predicted"/>
<evidence type="ECO:0000313" key="1">
    <source>
        <dbReference type="EMBL" id="MBF8185820.1"/>
    </source>
</evidence>
<gene>
    <name evidence="1" type="ORF">ITP53_08705</name>
</gene>
<dbReference type="RefSeq" id="WP_195894797.1">
    <property type="nucleotide sequence ID" value="NZ_JADOGI010000018.1"/>
</dbReference>
<name>A0A931A6D0_9ACTN</name>
<dbReference type="AlphaFoldDB" id="A0A931A6D0"/>
<evidence type="ECO:0000313" key="2">
    <source>
        <dbReference type="Proteomes" id="UP000605361"/>
    </source>
</evidence>
<dbReference type="Proteomes" id="UP000605361">
    <property type="component" value="Unassembled WGS sequence"/>
</dbReference>
<keyword evidence="2" id="KW-1185">Reference proteome</keyword>
<organism evidence="1 2">
    <name type="scientific">Nonomuraea cypriaca</name>
    <dbReference type="NCBI Taxonomy" id="1187855"/>
    <lineage>
        <taxon>Bacteria</taxon>
        <taxon>Bacillati</taxon>
        <taxon>Actinomycetota</taxon>
        <taxon>Actinomycetes</taxon>
        <taxon>Streptosporangiales</taxon>
        <taxon>Streptosporangiaceae</taxon>
        <taxon>Nonomuraea</taxon>
    </lineage>
</organism>
<accession>A0A931A6D0</accession>
<reference evidence="1" key="1">
    <citation type="submission" date="2020-11" db="EMBL/GenBank/DDBJ databases">
        <title>Whole-genome analyses of Nonomuraea sp. K274.</title>
        <authorList>
            <person name="Veyisoglu A."/>
        </authorList>
    </citation>
    <scope>NUCLEOTIDE SEQUENCE</scope>
    <source>
        <strain evidence="1">K274</strain>
    </source>
</reference>